<evidence type="ECO:0000256" key="1">
    <source>
        <dbReference type="ARBA" id="ARBA00022723"/>
    </source>
</evidence>
<evidence type="ECO:0000256" key="2">
    <source>
        <dbReference type="ARBA" id="ARBA00022801"/>
    </source>
</evidence>
<keyword evidence="1" id="KW-0479">Metal-binding</keyword>
<dbReference type="InterPro" id="IPR052195">
    <property type="entry name" value="Bact_Alkyl/Aryl-Sulfatase"/>
</dbReference>
<dbReference type="SUPFAM" id="SSF56281">
    <property type="entry name" value="Metallo-hydrolase/oxidoreductase"/>
    <property type="match status" value="1"/>
</dbReference>
<evidence type="ECO:0000256" key="4">
    <source>
        <dbReference type="ARBA" id="ARBA00033751"/>
    </source>
</evidence>
<dbReference type="InterPro" id="IPR029229">
    <property type="entry name" value="Alkyl_sulf_C"/>
</dbReference>
<organism evidence="7 8">
    <name type="scientific">Diaphorobacter limosus</name>
    <dbReference type="NCBI Taxonomy" id="3036128"/>
    <lineage>
        <taxon>Bacteria</taxon>
        <taxon>Pseudomonadati</taxon>
        <taxon>Pseudomonadota</taxon>
        <taxon>Betaproteobacteria</taxon>
        <taxon>Burkholderiales</taxon>
        <taxon>Comamonadaceae</taxon>
        <taxon>Diaphorobacter</taxon>
    </lineage>
</organism>
<reference evidence="7 8" key="1">
    <citation type="submission" date="2023-03" db="EMBL/GenBank/DDBJ databases">
        <title>Diaphorobacter basophil sp. nov., isolated from a sewage-treatment plant.</title>
        <authorList>
            <person name="Yang K."/>
        </authorList>
    </citation>
    <scope>NUCLEOTIDE SEQUENCE [LARGE SCALE GENOMIC DNA]</scope>
    <source>
        <strain evidence="7 8">Y-1</strain>
    </source>
</reference>
<dbReference type="Gene3D" id="3.30.1050.10">
    <property type="entry name" value="SCP2 sterol-binding domain"/>
    <property type="match status" value="1"/>
</dbReference>
<dbReference type="Gene3D" id="3.60.15.30">
    <property type="entry name" value="Metallo-beta-lactamase domain"/>
    <property type="match status" value="1"/>
</dbReference>
<protein>
    <submittedName>
        <fullName evidence="7">Alkyl sulfatase dimerization domain-containing protein</fullName>
    </submittedName>
</protein>
<comment type="similarity">
    <text evidence="4">Belongs to the metallo-beta-lactamase superfamily. Type III sulfatase family.</text>
</comment>
<dbReference type="SUPFAM" id="SSF55718">
    <property type="entry name" value="SCP-like"/>
    <property type="match status" value="1"/>
</dbReference>
<evidence type="ECO:0000313" key="7">
    <source>
        <dbReference type="EMBL" id="WOO31520.1"/>
    </source>
</evidence>
<feature type="chain" id="PRO_5045702299" evidence="5">
    <location>
        <begin position="19"/>
        <end position="670"/>
    </location>
</feature>
<evidence type="ECO:0000259" key="6">
    <source>
        <dbReference type="SMART" id="SM00849"/>
    </source>
</evidence>
<dbReference type="InterPro" id="IPR001279">
    <property type="entry name" value="Metallo-B-lactamas"/>
</dbReference>
<dbReference type="PROSITE" id="PS51257">
    <property type="entry name" value="PROKAR_LIPOPROTEIN"/>
    <property type="match status" value="1"/>
</dbReference>
<dbReference type="PANTHER" id="PTHR43223:SF1">
    <property type="entry name" value="ALKYL_ARYL-SULFATASE BDS1"/>
    <property type="match status" value="1"/>
</dbReference>
<dbReference type="SMART" id="SM00849">
    <property type="entry name" value="Lactamase_B"/>
    <property type="match status" value="1"/>
</dbReference>
<dbReference type="Proteomes" id="UP001303211">
    <property type="component" value="Chromosome"/>
</dbReference>
<keyword evidence="2" id="KW-0378">Hydrolase</keyword>
<dbReference type="Pfam" id="PF00753">
    <property type="entry name" value="Lactamase_B"/>
    <property type="match status" value="1"/>
</dbReference>
<dbReference type="Gene3D" id="1.25.40.880">
    <property type="entry name" value="Alkyl sulfatase, dimerisation domain"/>
    <property type="match status" value="1"/>
</dbReference>
<dbReference type="InterPro" id="IPR029228">
    <property type="entry name" value="Alkyl_sulf_dimr"/>
</dbReference>
<dbReference type="InterPro" id="IPR036527">
    <property type="entry name" value="SCP2_sterol-bd_dom_sf"/>
</dbReference>
<proteinExistence type="inferred from homology"/>
<evidence type="ECO:0000256" key="5">
    <source>
        <dbReference type="SAM" id="SignalP"/>
    </source>
</evidence>
<dbReference type="PANTHER" id="PTHR43223">
    <property type="entry name" value="ALKYL/ARYL-SULFATASE"/>
    <property type="match status" value="1"/>
</dbReference>
<feature type="domain" description="Metallo-beta-lactamase" evidence="6">
    <location>
        <begin position="137"/>
        <end position="359"/>
    </location>
</feature>
<keyword evidence="3" id="KW-0862">Zinc</keyword>
<evidence type="ECO:0000313" key="8">
    <source>
        <dbReference type="Proteomes" id="UP001303211"/>
    </source>
</evidence>
<dbReference type="CDD" id="cd07710">
    <property type="entry name" value="arylsulfatase_Sdsa1-like_MBL-fold"/>
    <property type="match status" value="1"/>
</dbReference>
<dbReference type="Pfam" id="PF14864">
    <property type="entry name" value="Alkyl_sulf_C"/>
    <property type="match status" value="1"/>
</dbReference>
<evidence type="ECO:0000256" key="3">
    <source>
        <dbReference type="ARBA" id="ARBA00022833"/>
    </source>
</evidence>
<keyword evidence="5" id="KW-0732">Signal</keyword>
<accession>A0ABZ0J1T1</accession>
<dbReference type="InterPro" id="IPR036866">
    <property type="entry name" value="RibonucZ/Hydroxyglut_hydro"/>
</dbReference>
<dbReference type="EMBL" id="CP136921">
    <property type="protein sequence ID" value="WOO31520.1"/>
    <property type="molecule type" value="Genomic_DNA"/>
</dbReference>
<dbReference type="InterPro" id="IPR038536">
    <property type="entry name" value="Alkyl/aryl-sulf_dimr_sf"/>
</dbReference>
<keyword evidence="8" id="KW-1185">Reference proteome</keyword>
<sequence>MKKIVPTLTALLAASLFAGCAQQPAAPAAQAAATPTASKDATEATRAANRTVATQLPLANTQSFDDAKRGLIEAFGDQVIMGPSGRPAWSLKPFEFLAKEQAPDSVNPALWRHARVNMVNGLFKVTDRMYQLRGLDLSNMTIIEGDTGLIVIDPMTAVETAKAGMDLYFKHRPKKPVVAVIYTHSHADHFGGVRGVVTDADVASGRVKVIAPKGFMEEAVGENVIAGNAMSRRALYQFGMLLPRGEKGQVDAGLGKSVPLGTISLIPPTMLIEKPVETHRIDGIDIVFENTPGAEAPAEFIMFYPQFKVLNMAEIGTQNFHNLLPMRGAQVRDALAWSKYLGGALQRYGAGAEIMIAQHHWPVWTAPRVQNYLKIQRDSYKYLHDQTLRLMNQGYVGAEIAETMKMPPSLRQDWSTYSFYGDLKHNVKAIYQRYLGYYDANPANLHALPPVDAGRKAVEYMGGADAVMKRAREDFAKGEYRWVAQVMSQLVFADPTNKQARELGADALEQMGYQVESATARNAYLQGAWELRNGVPKLPSISTAAPDVIRAVPLDMFFDYLGVRLNGDKAQGKTIVLNWQFTDTKQNFVLNLENSALTYAEGTQAPNADATLTLTRATLDTISLQQTTFPAAMQAGQIKVTGNPAKVGEMLGLFETFPNMFPIVEPRPAR</sequence>
<gene>
    <name evidence="7" type="ORF">P4826_14020</name>
</gene>
<feature type="signal peptide" evidence="5">
    <location>
        <begin position="1"/>
        <end position="18"/>
    </location>
</feature>
<dbReference type="InterPro" id="IPR044097">
    <property type="entry name" value="Bds1/SdsA1_MBL-fold"/>
</dbReference>
<name>A0ABZ0J1T1_9BURK</name>
<dbReference type="RefSeq" id="WP_317700999.1">
    <property type="nucleotide sequence ID" value="NZ_CP136921.1"/>
</dbReference>
<dbReference type="Pfam" id="PF14863">
    <property type="entry name" value="Alkyl_sulf_dimr"/>
    <property type="match status" value="1"/>
</dbReference>